<dbReference type="RefSeq" id="WP_046762905.1">
    <property type="nucleotide sequence ID" value="NZ_LBIC01000003.1"/>
</dbReference>
<organism evidence="2 3">
    <name type="scientific">Sphingobium chungbukense</name>
    <dbReference type="NCBI Taxonomy" id="56193"/>
    <lineage>
        <taxon>Bacteria</taxon>
        <taxon>Pseudomonadati</taxon>
        <taxon>Pseudomonadota</taxon>
        <taxon>Alphaproteobacteria</taxon>
        <taxon>Sphingomonadales</taxon>
        <taxon>Sphingomonadaceae</taxon>
        <taxon>Sphingobium</taxon>
    </lineage>
</organism>
<feature type="region of interest" description="Disordered" evidence="1">
    <location>
        <begin position="128"/>
        <end position="152"/>
    </location>
</feature>
<feature type="compositionally biased region" description="Low complexity" evidence="1">
    <location>
        <begin position="311"/>
        <end position="320"/>
    </location>
</feature>
<protein>
    <submittedName>
        <fullName evidence="2">Uncharacterized protein</fullName>
    </submittedName>
</protein>
<dbReference type="Proteomes" id="UP000033874">
    <property type="component" value="Unassembled WGS sequence"/>
</dbReference>
<evidence type="ECO:0000313" key="3">
    <source>
        <dbReference type="Proteomes" id="UP000033874"/>
    </source>
</evidence>
<gene>
    <name evidence="2" type="ORF">YP76_07085</name>
</gene>
<name>A0A0M3AVW7_9SPHN</name>
<feature type="compositionally biased region" description="Basic and acidic residues" evidence="1">
    <location>
        <begin position="327"/>
        <end position="338"/>
    </location>
</feature>
<dbReference type="PATRIC" id="fig|56193.3.peg.1467"/>
<feature type="compositionally biased region" description="Low complexity" evidence="1">
    <location>
        <begin position="132"/>
        <end position="143"/>
    </location>
</feature>
<comment type="caution">
    <text evidence="2">The sequence shown here is derived from an EMBL/GenBank/DDBJ whole genome shotgun (WGS) entry which is preliminary data.</text>
</comment>
<proteinExistence type="predicted"/>
<reference evidence="2 3" key="1">
    <citation type="submission" date="2015-04" db="EMBL/GenBank/DDBJ databases">
        <title>Genome sequence of aromatic hydrocarbons-degrading Sphingobium chungbukense DJ77.</title>
        <authorList>
            <person name="Kim Y.-C."/>
            <person name="Chae J.-C."/>
        </authorList>
    </citation>
    <scope>NUCLEOTIDE SEQUENCE [LARGE SCALE GENOMIC DNA]</scope>
    <source>
        <strain evidence="2 3">DJ77</strain>
    </source>
</reference>
<dbReference type="STRING" id="56193.YP76_07085"/>
<dbReference type="AlphaFoldDB" id="A0A0M3AVW7"/>
<dbReference type="EMBL" id="LBIC01000003">
    <property type="protein sequence ID" value="KKW92689.1"/>
    <property type="molecule type" value="Genomic_DNA"/>
</dbReference>
<feature type="region of interest" description="Disordered" evidence="1">
    <location>
        <begin position="65"/>
        <end position="106"/>
    </location>
</feature>
<sequence length="338" mass="37275">MASNPWEILARARDETNSLPQLYMQLKRQRMSDLMAAKTLELKIREQDRADKKESEWNSLVAQLYPKGGDQASGGTGAITQPPASAAPVASPPVAPPGTQSIADSLTPDQDAAIRQGLGEERYQAWKARNGASPAPEPAAVEPHPLDNHPLDQPLPPRTDGAKINMDVLSQMILHDPQRGSQIQRAIYDADKHQLDMMTRRGEAMAVAASALRGIPKELRMAELQSKWGNYLADRGFPADQLQHADLSDQGLETYYRQGRALEKLIASAEDDRDYRLRVENQNADNARADRADARADANLSLSERREARLAASAGAKSSAPQYEYRIGPDGKLQRRKK</sequence>
<evidence type="ECO:0000313" key="2">
    <source>
        <dbReference type="EMBL" id="KKW92689.1"/>
    </source>
</evidence>
<feature type="region of interest" description="Disordered" evidence="1">
    <location>
        <begin position="311"/>
        <end position="338"/>
    </location>
</feature>
<keyword evidence="3" id="KW-1185">Reference proteome</keyword>
<accession>A0A0M3AVW7</accession>
<evidence type="ECO:0000256" key="1">
    <source>
        <dbReference type="SAM" id="MobiDB-lite"/>
    </source>
</evidence>